<proteinExistence type="predicted"/>
<reference evidence="3 4" key="1">
    <citation type="submission" date="2016-10" db="EMBL/GenBank/DDBJ databases">
        <authorList>
            <person name="de Groot N.N."/>
        </authorList>
    </citation>
    <scope>NUCLEOTIDE SEQUENCE [LARGE SCALE GENOMIC DNA]</scope>
    <source>
        <strain evidence="3 4">CGMCC 1.10238</strain>
    </source>
</reference>
<dbReference type="STRING" id="1333845.SAMN04487895_101526"/>
<keyword evidence="1" id="KW-0812">Transmembrane</keyword>
<name>A0A1H8GIW0_9BACL</name>
<dbReference type="Proteomes" id="UP000683429">
    <property type="component" value="Chromosome"/>
</dbReference>
<feature type="transmembrane region" description="Helical" evidence="1">
    <location>
        <begin position="21"/>
        <end position="42"/>
    </location>
</feature>
<dbReference type="EMBL" id="CP076607">
    <property type="protein sequence ID" value="QWU14236.1"/>
    <property type="molecule type" value="Genomic_DNA"/>
</dbReference>
<evidence type="ECO:0000256" key="1">
    <source>
        <dbReference type="SAM" id="Phobius"/>
    </source>
</evidence>
<keyword evidence="1" id="KW-1133">Transmembrane helix</keyword>
<keyword evidence="1" id="KW-0472">Membrane</keyword>
<evidence type="ECO:0000313" key="4">
    <source>
        <dbReference type="Proteomes" id="UP000198809"/>
    </source>
</evidence>
<organism evidence="3 4">
    <name type="scientific">Paenibacillus sophorae</name>
    <dbReference type="NCBI Taxonomy" id="1333845"/>
    <lineage>
        <taxon>Bacteria</taxon>
        <taxon>Bacillati</taxon>
        <taxon>Bacillota</taxon>
        <taxon>Bacilli</taxon>
        <taxon>Bacillales</taxon>
        <taxon>Paenibacillaceae</taxon>
        <taxon>Paenibacillus</taxon>
    </lineage>
</organism>
<dbReference type="RefSeq" id="WP_036588074.1">
    <property type="nucleotide sequence ID" value="NZ_CP076607.1"/>
</dbReference>
<reference evidence="2 5" key="2">
    <citation type="submission" date="2021-06" db="EMBL/GenBank/DDBJ databases">
        <title>Whole genome sequence of Paenibacillus sophorae DSM23020 for comparative genomics.</title>
        <authorList>
            <person name="Kim M.-J."/>
            <person name="Lee G."/>
            <person name="Shin J.-H."/>
        </authorList>
    </citation>
    <scope>NUCLEOTIDE SEQUENCE [LARGE SCALE GENOMIC DNA]</scope>
    <source>
        <strain evidence="2 5">DSM 23020</strain>
    </source>
</reference>
<evidence type="ECO:0000313" key="3">
    <source>
        <dbReference type="EMBL" id="SEN43720.1"/>
    </source>
</evidence>
<dbReference type="OrthoDB" id="9915181at2"/>
<gene>
    <name evidence="2" type="ORF">KP014_20205</name>
    <name evidence="3" type="ORF">SAMN04487895_101526</name>
</gene>
<keyword evidence="5" id="KW-1185">Reference proteome</keyword>
<sequence>MNKNNNIDWFSKAIGNIVKMGILLFLAPVMTYSFGWLGGRFLEWVYGGYIANGFNLLFNVDYFKSSQLPIICGTLAVIGGYLKYSPNTNSEIKGENK</sequence>
<evidence type="ECO:0000313" key="5">
    <source>
        <dbReference type="Proteomes" id="UP000683429"/>
    </source>
</evidence>
<dbReference type="AlphaFoldDB" id="A0A1H8GIW0"/>
<accession>A0A1H8GIW0</accession>
<dbReference type="EMBL" id="FODH01000001">
    <property type="protein sequence ID" value="SEN43720.1"/>
    <property type="molecule type" value="Genomic_DNA"/>
</dbReference>
<feature type="transmembrane region" description="Helical" evidence="1">
    <location>
        <begin position="62"/>
        <end position="82"/>
    </location>
</feature>
<protein>
    <submittedName>
        <fullName evidence="3">Uncharacterized protein</fullName>
    </submittedName>
</protein>
<evidence type="ECO:0000313" key="2">
    <source>
        <dbReference type="EMBL" id="QWU14236.1"/>
    </source>
</evidence>
<dbReference type="Proteomes" id="UP000198809">
    <property type="component" value="Unassembled WGS sequence"/>
</dbReference>